<dbReference type="Pfam" id="PF00155">
    <property type="entry name" value="Aminotran_1_2"/>
    <property type="match status" value="1"/>
</dbReference>
<dbReference type="GO" id="GO:0004021">
    <property type="term" value="F:L-alanine:2-oxoglutarate aminotransferase activity"/>
    <property type="evidence" value="ECO:0007669"/>
    <property type="project" value="UniProtKB-EC"/>
</dbReference>
<comment type="pathway">
    <text evidence="6">Amino-acid degradation; L-alanine degradation via transaminase pathway; pyruvate from L-alanine: step 1/1.</text>
</comment>
<dbReference type="EMBL" id="JAGTTL010000035">
    <property type="protein sequence ID" value="KAK6294695.1"/>
    <property type="molecule type" value="Genomic_DNA"/>
</dbReference>
<evidence type="ECO:0000256" key="11">
    <source>
        <dbReference type="ARBA" id="ARBA00076221"/>
    </source>
</evidence>
<evidence type="ECO:0000256" key="13">
    <source>
        <dbReference type="ARBA" id="ARBA00082840"/>
    </source>
</evidence>
<dbReference type="SUPFAM" id="SSF53383">
    <property type="entry name" value="PLP-dependent transferases"/>
    <property type="match status" value="1"/>
</dbReference>
<evidence type="ECO:0000256" key="2">
    <source>
        <dbReference type="ARBA" id="ARBA00011738"/>
    </source>
</evidence>
<dbReference type="GO" id="GO:0005737">
    <property type="term" value="C:cytoplasm"/>
    <property type="evidence" value="ECO:0007669"/>
    <property type="project" value="UniProtKB-ARBA"/>
</dbReference>
<protein>
    <recommendedName>
        <fullName evidence="8">alanine transaminase</fullName>
        <ecNumber evidence="8">2.6.1.2</ecNumber>
    </recommendedName>
    <alternativeName>
        <fullName evidence="12">Glutamate pyruvate transaminase 2</fullName>
    </alternativeName>
    <alternativeName>
        <fullName evidence="11">Glutamic--alanine transaminase 2</fullName>
    </alternativeName>
    <alternativeName>
        <fullName evidence="13">Glutamic--pyruvic transaminase 2</fullName>
    </alternativeName>
</protein>
<accession>A0AAN8Q840</accession>
<dbReference type="InterPro" id="IPR015422">
    <property type="entry name" value="PyrdxlP-dep_Trfase_small"/>
</dbReference>
<sequence length="577" mass="64402">MCRAQVINFPRRGSSSYPAEIMHRLQHLANRSLIAGVFDQSPALVRTKARETSCLVQSIRLKTQGPVEEYGLKRFSTAGATVVLRENGKMREKTLTMDTINPQVKAVEYAVRGAIVTKAGDIERGLQQGQKHPFTEVIKANIGDSHAMGQKPITFLRQVVALCSFPDLLNSPSFPEDAKQRARRILQGCGGQSLGSYSASQGVDCIRQDIAVYIEQRDKGVPADWDNIYLTTGASDGIVSILKMLVSGQGRSRSGVMIPIPQYPLYSAAISEMEAVQINYYLDEDNCWALDINELHRAYQAAKEHCHPRVICIINPGNPTGQVQSKKCIEEVLHFAYEENLFVMSDEVYQDNVYSPDCQFHSFKKVLYEMGPEYFNTVELASFHSTSKGYSGECGFRGGYMEVLNLDLEVKAQLVKLLSVRLCPPVSGQAAMDVIVNPPLPHEPSYLQFHKEKSAVLGALAEKAQMTEQILNTVPGIKCNPVQGAMYAFPRIFIPLRAVEEAKSLGMSPDMMYCLRLLEETGICLVPGSGFGQREGTYHFRMTILPTTEKLKVLLEKLRDFHIKFLKEYASLEEPKR</sequence>
<comment type="function">
    <text evidence="10">Catalyzes the reversible transamination between alanine and 2-oxoglutarate to form pyruvate and glutamate.</text>
</comment>
<proteinExistence type="inferred from homology"/>
<evidence type="ECO:0000256" key="4">
    <source>
        <dbReference type="ARBA" id="ARBA00022679"/>
    </source>
</evidence>
<feature type="domain" description="Aminotransferase class I/classII large" evidence="14">
    <location>
        <begin position="176"/>
        <end position="558"/>
    </location>
</feature>
<dbReference type="InterPro" id="IPR045088">
    <property type="entry name" value="ALAT1/2-like"/>
</dbReference>
<evidence type="ECO:0000256" key="3">
    <source>
        <dbReference type="ARBA" id="ARBA00022576"/>
    </source>
</evidence>
<evidence type="ECO:0000256" key="7">
    <source>
        <dbReference type="ARBA" id="ARBA00025785"/>
    </source>
</evidence>
<dbReference type="PANTHER" id="PTHR11751">
    <property type="entry name" value="ALANINE AMINOTRANSFERASE"/>
    <property type="match status" value="1"/>
</dbReference>
<gene>
    <name evidence="15" type="ORF">J4Q44_G00355250</name>
</gene>
<dbReference type="InterPro" id="IPR004839">
    <property type="entry name" value="Aminotransferase_I/II_large"/>
</dbReference>
<evidence type="ECO:0000256" key="5">
    <source>
        <dbReference type="ARBA" id="ARBA00022898"/>
    </source>
</evidence>
<dbReference type="InterPro" id="IPR015421">
    <property type="entry name" value="PyrdxlP-dep_Trfase_major"/>
</dbReference>
<reference evidence="15 16" key="1">
    <citation type="submission" date="2021-04" db="EMBL/GenBank/DDBJ databases">
        <authorList>
            <person name="De Guttry C."/>
            <person name="Zahm M."/>
            <person name="Klopp C."/>
            <person name="Cabau C."/>
            <person name="Louis A."/>
            <person name="Berthelot C."/>
            <person name="Parey E."/>
            <person name="Roest Crollius H."/>
            <person name="Montfort J."/>
            <person name="Robinson-Rechavi M."/>
            <person name="Bucao C."/>
            <person name="Bouchez O."/>
            <person name="Gislard M."/>
            <person name="Lluch J."/>
            <person name="Milhes M."/>
            <person name="Lampietro C."/>
            <person name="Lopez Roques C."/>
            <person name="Donnadieu C."/>
            <person name="Braasch I."/>
            <person name="Desvignes T."/>
            <person name="Postlethwait J."/>
            <person name="Bobe J."/>
            <person name="Wedekind C."/>
            <person name="Guiguen Y."/>
        </authorList>
    </citation>
    <scope>NUCLEOTIDE SEQUENCE [LARGE SCALE GENOMIC DNA]</scope>
    <source>
        <strain evidence="15">Cs_M1</strain>
        <tissue evidence="15">Blood</tissue>
    </source>
</reference>
<comment type="subunit">
    <text evidence="2">Homodimer.</text>
</comment>
<keyword evidence="4" id="KW-0808">Transferase</keyword>
<dbReference type="PANTHER" id="PTHR11751:SF311">
    <property type="entry name" value="ALANINE AMINOTRANSFERASE 2"/>
    <property type="match status" value="1"/>
</dbReference>
<dbReference type="Gene3D" id="1.10.287.1970">
    <property type="match status" value="1"/>
</dbReference>
<dbReference type="FunFam" id="3.40.640.10:FF:000226">
    <property type="entry name" value="Alanine aminotransferase 2"/>
    <property type="match status" value="1"/>
</dbReference>
<comment type="similarity">
    <text evidence="7">Belongs to the class-I pyridoxal-phosphate-dependent aminotransferase family. Alanine aminotransferase subfamily.</text>
</comment>
<comment type="catalytic activity">
    <reaction evidence="9">
        <text>L-alanine + 2-oxoglutarate = pyruvate + L-glutamate</text>
        <dbReference type="Rhea" id="RHEA:19453"/>
        <dbReference type="ChEBI" id="CHEBI:15361"/>
        <dbReference type="ChEBI" id="CHEBI:16810"/>
        <dbReference type="ChEBI" id="CHEBI:29985"/>
        <dbReference type="ChEBI" id="CHEBI:57972"/>
        <dbReference type="EC" id="2.6.1.2"/>
    </reaction>
</comment>
<evidence type="ECO:0000256" key="6">
    <source>
        <dbReference type="ARBA" id="ARBA00025708"/>
    </source>
</evidence>
<name>A0AAN8Q840_9TELE</name>
<evidence type="ECO:0000313" key="15">
    <source>
        <dbReference type="EMBL" id="KAK6294695.1"/>
    </source>
</evidence>
<dbReference type="GO" id="GO:0030170">
    <property type="term" value="F:pyridoxal phosphate binding"/>
    <property type="evidence" value="ECO:0007669"/>
    <property type="project" value="InterPro"/>
</dbReference>
<dbReference type="AlphaFoldDB" id="A0AAN8Q840"/>
<keyword evidence="3" id="KW-0032">Aminotransferase</keyword>
<dbReference type="InterPro" id="IPR015424">
    <property type="entry name" value="PyrdxlP-dep_Trfase"/>
</dbReference>
<dbReference type="CDD" id="cd00609">
    <property type="entry name" value="AAT_like"/>
    <property type="match status" value="1"/>
</dbReference>
<evidence type="ECO:0000259" key="14">
    <source>
        <dbReference type="Pfam" id="PF00155"/>
    </source>
</evidence>
<evidence type="ECO:0000256" key="8">
    <source>
        <dbReference type="ARBA" id="ARBA00026106"/>
    </source>
</evidence>
<comment type="cofactor">
    <cofactor evidence="1">
        <name>pyridoxal 5'-phosphate</name>
        <dbReference type="ChEBI" id="CHEBI:597326"/>
    </cofactor>
</comment>
<dbReference type="EC" id="2.6.1.2" evidence="8"/>
<evidence type="ECO:0000256" key="10">
    <source>
        <dbReference type="ARBA" id="ARBA00053077"/>
    </source>
</evidence>
<evidence type="ECO:0000256" key="12">
    <source>
        <dbReference type="ARBA" id="ARBA00080230"/>
    </source>
</evidence>
<evidence type="ECO:0000256" key="1">
    <source>
        <dbReference type="ARBA" id="ARBA00001933"/>
    </source>
</evidence>
<organism evidence="15 16">
    <name type="scientific">Coregonus suidteri</name>
    <dbReference type="NCBI Taxonomy" id="861788"/>
    <lineage>
        <taxon>Eukaryota</taxon>
        <taxon>Metazoa</taxon>
        <taxon>Chordata</taxon>
        <taxon>Craniata</taxon>
        <taxon>Vertebrata</taxon>
        <taxon>Euteleostomi</taxon>
        <taxon>Actinopterygii</taxon>
        <taxon>Neopterygii</taxon>
        <taxon>Teleostei</taxon>
        <taxon>Protacanthopterygii</taxon>
        <taxon>Salmoniformes</taxon>
        <taxon>Salmonidae</taxon>
        <taxon>Coregoninae</taxon>
        <taxon>Coregonus</taxon>
    </lineage>
</organism>
<keyword evidence="5" id="KW-0663">Pyridoxal phosphate</keyword>
<dbReference type="FunFam" id="3.90.1150.10:FF:000345">
    <property type="entry name" value="Alanine aminotransferase 2"/>
    <property type="match status" value="1"/>
</dbReference>
<dbReference type="Gene3D" id="3.90.1150.10">
    <property type="entry name" value="Aspartate Aminotransferase, domain 1"/>
    <property type="match status" value="1"/>
</dbReference>
<keyword evidence="16" id="KW-1185">Reference proteome</keyword>
<dbReference type="Gene3D" id="3.40.640.10">
    <property type="entry name" value="Type I PLP-dependent aspartate aminotransferase-like (Major domain)"/>
    <property type="match status" value="1"/>
</dbReference>
<evidence type="ECO:0000256" key="9">
    <source>
        <dbReference type="ARBA" id="ARBA00047412"/>
    </source>
</evidence>
<evidence type="ECO:0000313" key="16">
    <source>
        <dbReference type="Proteomes" id="UP001356427"/>
    </source>
</evidence>
<comment type="caution">
    <text evidence="15">The sequence shown here is derived from an EMBL/GenBank/DDBJ whole genome shotgun (WGS) entry which is preliminary data.</text>
</comment>
<dbReference type="FunFam" id="1.10.287.1970:FF:000001">
    <property type="entry name" value="Alanine aminotransferase 2"/>
    <property type="match status" value="1"/>
</dbReference>
<dbReference type="Proteomes" id="UP001356427">
    <property type="component" value="Unassembled WGS sequence"/>
</dbReference>